<reference evidence="1 2" key="1">
    <citation type="submission" date="2024-07" db="EMBL/GenBank/DDBJ databases">
        <title>Chromosome-level genome assembly of the water stick insect Ranatra chinensis (Heteroptera: Nepidae).</title>
        <authorList>
            <person name="Liu X."/>
        </authorList>
    </citation>
    <scope>NUCLEOTIDE SEQUENCE [LARGE SCALE GENOMIC DNA]</scope>
    <source>
        <strain evidence="1">Cailab_2021Rc</strain>
        <tissue evidence="1">Muscle</tissue>
    </source>
</reference>
<proteinExistence type="predicted"/>
<protein>
    <submittedName>
        <fullName evidence="1">Uncharacterized protein</fullName>
    </submittedName>
</protein>
<evidence type="ECO:0000313" key="2">
    <source>
        <dbReference type="Proteomes" id="UP001558652"/>
    </source>
</evidence>
<sequence length="111" mass="12864">MASKRQNTRTRSRRRRKKDMDLIEVLWKQDVDMGFSLDQLQEATAGIQDQQAEPDPLTEKCKNAKIEDEKIQEKKIDEEPLDDEDDPWAGFSYTIDLETGLIALREQITGP</sequence>
<accession>A0ABD0Y5N8</accession>
<dbReference type="AlphaFoldDB" id="A0ABD0Y5N8"/>
<name>A0ABD0Y5N8_9HEMI</name>
<gene>
    <name evidence="1" type="ORF">AAG570_003060</name>
</gene>
<comment type="caution">
    <text evidence="1">The sequence shown here is derived from an EMBL/GenBank/DDBJ whole genome shotgun (WGS) entry which is preliminary data.</text>
</comment>
<keyword evidence="2" id="KW-1185">Reference proteome</keyword>
<dbReference type="EMBL" id="JBFDAA010000013">
    <property type="protein sequence ID" value="KAL1122733.1"/>
    <property type="molecule type" value="Genomic_DNA"/>
</dbReference>
<evidence type="ECO:0000313" key="1">
    <source>
        <dbReference type="EMBL" id="KAL1122733.1"/>
    </source>
</evidence>
<organism evidence="1 2">
    <name type="scientific">Ranatra chinensis</name>
    <dbReference type="NCBI Taxonomy" id="642074"/>
    <lineage>
        <taxon>Eukaryota</taxon>
        <taxon>Metazoa</taxon>
        <taxon>Ecdysozoa</taxon>
        <taxon>Arthropoda</taxon>
        <taxon>Hexapoda</taxon>
        <taxon>Insecta</taxon>
        <taxon>Pterygota</taxon>
        <taxon>Neoptera</taxon>
        <taxon>Paraneoptera</taxon>
        <taxon>Hemiptera</taxon>
        <taxon>Heteroptera</taxon>
        <taxon>Panheteroptera</taxon>
        <taxon>Nepomorpha</taxon>
        <taxon>Nepidae</taxon>
        <taxon>Ranatrinae</taxon>
        <taxon>Ranatra</taxon>
    </lineage>
</organism>
<dbReference type="Proteomes" id="UP001558652">
    <property type="component" value="Unassembled WGS sequence"/>
</dbReference>